<proteinExistence type="predicted"/>
<dbReference type="EMBL" id="REFV01000012">
    <property type="protein sequence ID" value="RMB57150.1"/>
    <property type="molecule type" value="Genomic_DNA"/>
</dbReference>
<accession>A0A3M0FWK6</accession>
<dbReference type="NCBIfam" id="NF007144">
    <property type="entry name" value="PRK09585.2-3"/>
    <property type="match status" value="1"/>
</dbReference>
<comment type="caution">
    <text evidence="1">The sequence shown here is derived from an EMBL/GenBank/DDBJ whole genome shotgun (WGS) entry which is preliminary data.</text>
</comment>
<dbReference type="SUPFAM" id="SSF53067">
    <property type="entry name" value="Actin-like ATPase domain"/>
    <property type="match status" value="1"/>
</dbReference>
<gene>
    <name evidence="1" type="ORF">EAX61_12335</name>
</gene>
<dbReference type="RefSeq" id="WP_121918006.1">
    <property type="nucleotide sequence ID" value="NZ_REFV01000012.1"/>
</dbReference>
<organism evidence="1 2">
    <name type="scientific">Dokdonia sinensis</name>
    <dbReference type="NCBI Taxonomy" id="2479847"/>
    <lineage>
        <taxon>Bacteria</taxon>
        <taxon>Pseudomonadati</taxon>
        <taxon>Bacteroidota</taxon>
        <taxon>Flavobacteriia</taxon>
        <taxon>Flavobacteriales</taxon>
        <taxon>Flavobacteriaceae</taxon>
        <taxon>Dokdonia</taxon>
    </lineage>
</organism>
<dbReference type="GO" id="GO:0006040">
    <property type="term" value="P:amino sugar metabolic process"/>
    <property type="evidence" value="ECO:0007669"/>
    <property type="project" value="InterPro"/>
</dbReference>
<evidence type="ECO:0000313" key="1">
    <source>
        <dbReference type="EMBL" id="RMB57150.1"/>
    </source>
</evidence>
<sequence length="372" mass="40848">MKGKIYNVIGVMSGTSLDGVDCAYAKIVKTKTYSAEILLAETIPYPANWQKKLAQAHNLPKAERDALNVQYTAYLGEIINNFIDQNNLRDIDAICSHGHTVLHQPDKGFTLQIGNLPKISMITGHKVVCDFREQDVRLGGQGAPLVPIGDSILFSEYDYCLNLGGFANVSTEQDGKRIAYDICPVNVVLNRYAKELGADYDKGGAFAKAGNIHTPLFEKLNALPYYEAPAPKSLGIEWVHQHIFPIIEPFQLSANDVLATFTEHVAFQLAQNFGNGGKVLVTGGGAFNEYLVERVKKLHDSEIRFREPVSPAGRSVQIIVPENKLVEFKEALVFALLGVLKMEGDDNCLASVTGAKKDHSSGKIYVPDLNIK</sequence>
<dbReference type="AlphaFoldDB" id="A0A3M0FWK6"/>
<dbReference type="InterPro" id="IPR043129">
    <property type="entry name" value="ATPase_NBD"/>
</dbReference>
<dbReference type="EC" id="2.7.1.170" evidence="1"/>
<dbReference type="Pfam" id="PF03702">
    <property type="entry name" value="AnmK"/>
    <property type="match status" value="1"/>
</dbReference>
<keyword evidence="1" id="KW-0808">Transferase</keyword>
<evidence type="ECO:0000313" key="2">
    <source>
        <dbReference type="Proteomes" id="UP000281985"/>
    </source>
</evidence>
<dbReference type="PANTHER" id="PTHR30605:SF0">
    <property type="entry name" value="ANHYDRO-N-ACETYLMURAMIC ACID KINASE"/>
    <property type="match status" value="1"/>
</dbReference>
<dbReference type="GO" id="GO:0005524">
    <property type="term" value="F:ATP binding"/>
    <property type="evidence" value="ECO:0007669"/>
    <property type="project" value="InterPro"/>
</dbReference>
<name>A0A3M0FWK6_9FLAO</name>
<keyword evidence="2" id="KW-1185">Reference proteome</keyword>
<dbReference type="Proteomes" id="UP000281985">
    <property type="component" value="Unassembled WGS sequence"/>
</dbReference>
<dbReference type="GO" id="GO:0016773">
    <property type="term" value="F:phosphotransferase activity, alcohol group as acceptor"/>
    <property type="evidence" value="ECO:0007669"/>
    <property type="project" value="InterPro"/>
</dbReference>
<dbReference type="GO" id="GO:0016301">
    <property type="term" value="F:kinase activity"/>
    <property type="evidence" value="ECO:0007669"/>
    <property type="project" value="UniProtKB-KW"/>
</dbReference>
<reference evidence="1 2" key="1">
    <citation type="submission" date="2018-10" db="EMBL/GenBank/DDBJ databases">
        <title>Dokdonia luteus sp. nov., isolated from sea water.</title>
        <authorList>
            <person name="Zhou L.Y."/>
            <person name="Du Z.J."/>
        </authorList>
    </citation>
    <scope>NUCLEOTIDE SEQUENCE [LARGE SCALE GENOMIC DNA]</scope>
    <source>
        <strain evidence="1 2">SH27</strain>
    </source>
</reference>
<dbReference type="InterPro" id="IPR005338">
    <property type="entry name" value="Anhydro_N_Ac-Mur_kinase"/>
</dbReference>
<dbReference type="OrthoDB" id="9763949at2"/>
<protein>
    <submittedName>
        <fullName evidence="1">Anhydro-N-acetylmuramic acid kinase</fullName>
        <ecNumber evidence="1">2.7.1.170</ecNumber>
    </submittedName>
</protein>
<dbReference type="PANTHER" id="PTHR30605">
    <property type="entry name" value="ANHYDRO-N-ACETYLMURAMIC ACID KINASE"/>
    <property type="match status" value="1"/>
</dbReference>
<keyword evidence="1" id="KW-0418">Kinase</keyword>
<dbReference type="GO" id="GO:0009254">
    <property type="term" value="P:peptidoglycan turnover"/>
    <property type="evidence" value="ECO:0007669"/>
    <property type="project" value="InterPro"/>
</dbReference>
<dbReference type="Gene3D" id="3.30.420.40">
    <property type="match status" value="2"/>
</dbReference>